<feature type="domain" description="GST N-terminal" evidence="1">
    <location>
        <begin position="24"/>
        <end position="105"/>
    </location>
</feature>
<dbReference type="PROSITE" id="PS50405">
    <property type="entry name" value="GST_CTER"/>
    <property type="match status" value="1"/>
</dbReference>
<name>A0AAV1JMX7_9NEOP</name>
<dbReference type="Pfam" id="PF14497">
    <property type="entry name" value="GST_C_3"/>
    <property type="match status" value="1"/>
</dbReference>
<dbReference type="Pfam" id="PF13417">
    <property type="entry name" value="GST_N_3"/>
    <property type="match status" value="1"/>
</dbReference>
<evidence type="ECO:0008006" key="5">
    <source>
        <dbReference type="Google" id="ProtNLM"/>
    </source>
</evidence>
<dbReference type="SFLD" id="SFLDS00019">
    <property type="entry name" value="Glutathione_Transferase_(cytos"/>
    <property type="match status" value="1"/>
</dbReference>
<organism evidence="3 4">
    <name type="scientific">Leptosia nina</name>
    <dbReference type="NCBI Taxonomy" id="320188"/>
    <lineage>
        <taxon>Eukaryota</taxon>
        <taxon>Metazoa</taxon>
        <taxon>Ecdysozoa</taxon>
        <taxon>Arthropoda</taxon>
        <taxon>Hexapoda</taxon>
        <taxon>Insecta</taxon>
        <taxon>Pterygota</taxon>
        <taxon>Neoptera</taxon>
        <taxon>Endopterygota</taxon>
        <taxon>Lepidoptera</taxon>
        <taxon>Glossata</taxon>
        <taxon>Ditrysia</taxon>
        <taxon>Papilionoidea</taxon>
        <taxon>Pieridae</taxon>
        <taxon>Pierinae</taxon>
        <taxon>Leptosia</taxon>
    </lineage>
</organism>
<comment type="caution">
    <text evidence="3">The sequence shown here is derived from an EMBL/GenBank/DDBJ whole genome shotgun (WGS) entry which is preliminary data.</text>
</comment>
<dbReference type="InterPro" id="IPR036282">
    <property type="entry name" value="Glutathione-S-Trfase_C_sf"/>
</dbReference>
<evidence type="ECO:0000259" key="1">
    <source>
        <dbReference type="PROSITE" id="PS50404"/>
    </source>
</evidence>
<accession>A0AAV1JMX7</accession>
<dbReference type="PANTHER" id="PTHR43969:SF5">
    <property type="entry name" value="GLUTATHIONE S-TRANSFERASE E14"/>
    <property type="match status" value="1"/>
</dbReference>
<sequence>MRFRNTIKTPFSWGRKYSKSLKISKPVLYGDEVSPPVRFVMMTASLLKIELEFIQIDLFSGENRSESYAKINPLKKVPALAVDNNIILDSHAAAIYLCQTLSSQHLYPNDIILRAKLNEMLFYNSSTLFRLDSEILSQYFAGKLDETKKIEEWQHALDYLDSRLEKNIWLTGNKMNLSDLCLMSTITSMQQLFPLTNRHRKLLSWINRFDNVPEVKEINNRGLRKLKHYIDLFDRTKRSDKF</sequence>
<dbReference type="EMBL" id="CAVLEF010000081">
    <property type="protein sequence ID" value="CAK1550264.1"/>
    <property type="molecule type" value="Genomic_DNA"/>
</dbReference>
<dbReference type="SUPFAM" id="SSF52833">
    <property type="entry name" value="Thioredoxin-like"/>
    <property type="match status" value="1"/>
</dbReference>
<dbReference type="GO" id="GO:0004364">
    <property type="term" value="F:glutathione transferase activity"/>
    <property type="evidence" value="ECO:0007669"/>
    <property type="project" value="TreeGrafter"/>
</dbReference>
<dbReference type="Proteomes" id="UP001497472">
    <property type="component" value="Unassembled WGS sequence"/>
</dbReference>
<dbReference type="Gene3D" id="1.20.1050.10">
    <property type="match status" value="1"/>
</dbReference>
<keyword evidence="4" id="KW-1185">Reference proteome</keyword>
<dbReference type="SUPFAM" id="SSF47616">
    <property type="entry name" value="GST C-terminal domain-like"/>
    <property type="match status" value="1"/>
</dbReference>
<feature type="domain" description="GST C-terminal" evidence="2">
    <location>
        <begin position="110"/>
        <end position="229"/>
    </location>
</feature>
<evidence type="ECO:0000259" key="2">
    <source>
        <dbReference type="PROSITE" id="PS50405"/>
    </source>
</evidence>
<dbReference type="SFLD" id="SFLDG00358">
    <property type="entry name" value="Main_(cytGST)"/>
    <property type="match status" value="1"/>
</dbReference>
<dbReference type="InterPro" id="IPR010987">
    <property type="entry name" value="Glutathione-S-Trfase_C-like"/>
</dbReference>
<dbReference type="AlphaFoldDB" id="A0AAV1JMX7"/>
<dbReference type="InterPro" id="IPR036249">
    <property type="entry name" value="Thioredoxin-like_sf"/>
</dbReference>
<protein>
    <recommendedName>
        <fullName evidence="5">Glutathione S-transferase</fullName>
    </recommendedName>
</protein>
<dbReference type="Gene3D" id="3.40.30.10">
    <property type="entry name" value="Glutaredoxin"/>
    <property type="match status" value="1"/>
</dbReference>
<dbReference type="PANTHER" id="PTHR43969">
    <property type="entry name" value="GLUTATHIONE S TRANSFERASE D10, ISOFORM A-RELATED"/>
    <property type="match status" value="1"/>
</dbReference>
<dbReference type="InterPro" id="IPR004046">
    <property type="entry name" value="GST_C"/>
</dbReference>
<gene>
    <name evidence="3" type="ORF">LNINA_LOCUS9499</name>
</gene>
<dbReference type="InterPro" id="IPR004045">
    <property type="entry name" value="Glutathione_S-Trfase_N"/>
</dbReference>
<reference evidence="3 4" key="1">
    <citation type="submission" date="2023-11" db="EMBL/GenBank/DDBJ databases">
        <authorList>
            <person name="Okamura Y."/>
        </authorList>
    </citation>
    <scope>NUCLEOTIDE SEQUENCE [LARGE SCALE GENOMIC DNA]</scope>
</reference>
<evidence type="ECO:0000313" key="3">
    <source>
        <dbReference type="EMBL" id="CAK1550264.1"/>
    </source>
</evidence>
<dbReference type="GO" id="GO:0006749">
    <property type="term" value="P:glutathione metabolic process"/>
    <property type="evidence" value="ECO:0007669"/>
    <property type="project" value="TreeGrafter"/>
</dbReference>
<dbReference type="InterPro" id="IPR040079">
    <property type="entry name" value="Glutathione_S-Trfase"/>
</dbReference>
<dbReference type="PROSITE" id="PS50404">
    <property type="entry name" value="GST_NTER"/>
    <property type="match status" value="1"/>
</dbReference>
<proteinExistence type="predicted"/>
<evidence type="ECO:0000313" key="4">
    <source>
        <dbReference type="Proteomes" id="UP001497472"/>
    </source>
</evidence>